<dbReference type="AlphaFoldDB" id="A0A7S2Y6U2"/>
<keyword evidence="1" id="KW-0812">Transmembrane</keyword>
<feature type="transmembrane region" description="Helical" evidence="1">
    <location>
        <begin position="12"/>
        <end position="30"/>
    </location>
</feature>
<accession>A0A7S2Y6U2</accession>
<evidence type="ECO:0000313" key="2">
    <source>
        <dbReference type="EMBL" id="CAD9956032.1"/>
    </source>
</evidence>
<keyword evidence="1" id="KW-0472">Membrane</keyword>
<organism evidence="2">
    <name type="scientific">Entomoneis paludosa</name>
    <dbReference type="NCBI Taxonomy" id="265537"/>
    <lineage>
        <taxon>Eukaryota</taxon>
        <taxon>Sar</taxon>
        <taxon>Stramenopiles</taxon>
        <taxon>Ochrophyta</taxon>
        <taxon>Bacillariophyta</taxon>
        <taxon>Bacillariophyceae</taxon>
        <taxon>Bacillariophycidae</taxon>
        <taxon>Entomoneidaceae</taxon>
        <taxon>Entomoneis</taxon>
    </lineage>
</organism>
<name>A0A7S2Y6U2_9STRA</name>
<gene>
    <name evidence="2" type="ORF">APAL1065_LOCUS7622</name>
</gene>
<protein>
    <recommendedName>
        <fullName evidence="3">Sulfotransferase domain-containing protein</fullName>
    </recommendedName>
</protein>
<dbReference type="EMBL" id="HBHT01011328">
    <property type="protein sequence ID" value="CAD9956032.1"/>
    <property type="molecule type" value="Transcribed_RNA"/>
</dbReference>
<evidence type="ECO:0000256" key="1">
    <source>
        <dbReference type="SAM" id="Phobius"/>
    </source>
</evidence>
<dbReference type="Gene3D" id="3.40.50.300">
    <property type="entry name" value="P-loop containing nucleotide triphosphate hydrolases"/>
    <property type="match status" value="1"/>
</dbReference>
<sequence>MTMESDQPQTPHRRVLCVVLFVLVVAVGWIPPQADQEETSSAVVELQHDDDKNETGAALHNHKKQPHVAQDGTVFSHYYLHLPKTGGSYGFSVLKDLYHKYQRERKELTGAPCMVGAPVSEFEDFPRTKTSHGDTVNCTLWSTEDVYTDQAQHVYTLIRDPHPHVLSMYFHMAESAKGKASRQQKTRQAGLDAWLEAWVEVLEGKNNTKETRNRFGGGYIPINLQSSRTHFQYNETNNGDDALLAAQQDLWDRFDVLGDAAQNVKSTCATFIRYYGWVPSECNCTGRTSEDKKKDTLRPNRRPTRGRSLVRNYNVSKDSHGVQHHGATFATTPHQDAQIAKLTAMDAILYNLTKQVFAQQVEALETEYKVQLCSQF</sequence>
<dbReference type="InterPro" id="IPR027417">
    <property type="entry name" value="P-loop_NTPase"/>
</dbReference>
<proteinExistence type="predicted"/>
<reference evidence="2" key="1">
    <citation type="submission" date="2021-01" db="EMBL/GenBank/DDBJ databases">
        <authorList>
            <person name="Corre E."/>
            <person name="Pelletier E."/>
            <person name="Niang G."/>
            <person name="Scheremetjew M."/>
            <person name="Finn R."/>
            <person name="Kale V."/>
            <person name="Holt S."/>
            <person name="Cochrane G."/>
            <person name="Meng A."/>
            <person name="Brown T."/>
            <person name="Cohen L."/>
        </authorList>
    </citation>
    <scope>NUCLEOTIDE SEQUENCE</scope>
    <source>
        <strain evidence="2">CCMP125</strain>
    </source>
</reference>
<keyword evidence="1" id="KW-1133">Transmembrane helix</keyword>
<evidence type="ECO:0008006" key="3">
    <source>
        <dbReference type="Google" id="ProtNLM"/>
    </source>
</evidence>